<dbReference type="GO" id="GO:0006302">
    <property type="term" value="P:double-strand break repair"/>
    <property type="evidence" value="ECO:0007669"/>
    <property type="project" value="UniProtKB-ARBA"/>
</dbReference>
<dbReference type="STRING" id="379508.A5DWH7"/>
<dbReference type="InterPro" id="IPR047260">
    <property type="entry name" value="ERCC1-like_central_dom"/>
</dbReference>
<keyword evidence="3" id="KW-0227">DNA damage</keyword>
<dbReference type="OrthoDB" id="10262814at2759"/>
<gene>
    <name evidence="9" type="ORF">LELG_01713</name>
</gene>
<evidence type="ECO:0000313" key="10">
    <source>
        <dbReference type="Proteomes" id="UP000001996"/>
    </source>
</evidence>
<dbReference type="Gene3D" id="3.40.50.10130">
    <property type="match status" value="1"/>
</dbReference>
<feature type="region of interest" description="Disordered" evidence="7">
    <location>
        <begin position="1"/>
        <end position="21"/>
    </location>
</feature>
<feature type="domain" description="ERCC1-like central" evidence="8">
    <location>
        <begin position="161"/>
        <end position="283"/>
    </location>
</feature>
<dbReference type="PANTHER" id="PTHR12749">
    <property type="entry name" value="EXCISION REPAIR CROSS-COMPLEMENTING 1 ERCC1"/>
    <property type="match status" value="1"/>
</dbReference>
<dbReference type="FunCoup" id="A5DWH7">
    <property type="interactions" value="122"/>
</dbReference>
<feature type="compositionally biased region" description="Polar residues" evidence="7">
    <location>
        <begin position="109"/>
        <end position="121"/>
    </location>
</feature>
<evidence type="ECO:0000256" key="7">
    <source>
        <dbReference type="SAM" id="MobiDB-lite"/>
    </source>
</evidence>
<dbReference type="InterPro" id="IPR004579">
    <property type="entry name" value="ERCC1/RAD10/SWI10"/>
</dbReference>
<dbReference type="VEuPathDB" id="FungiDB:LELG_01713"/>
<keyword evidence="10" id="KW-1185">Reference proteome</keyword>
<accession>A5DWH7</accession>
<dbReference type="NCBIfam" id="TIGR00597">
    <property type="entry name" value="rad10"/>
    <property type="match status" value="1"/>
</dbReference>
<evidence type="ECO:0000256" key="1">
    <source>
        <dbReference type="ARBA" id="ARBA00004123"/>
    </source>
</evidence>
<dbReference type="FunFam" id="3.40.50.10130:FF:000001">
    <property type="entry name" value="DNA excision repair protein ERCC-1"/>
    <property type="match status" value="1"/>
</dbReference>
<dbReference type="eggNOG" id="KOG2841">
    <property type="taxonomic scope" value="Eukaryota"/>
</dbReference>
<dbReference type="CDD" id="cd22325">
    <property type="entry name" value="ERCC1_C-like"/>
    <property type="match status" value="1"/>
</dbReference>
<organism evidence="9 10">
    <name type="scientific">Lodderomyces elongisporus (strain ATCC 11503 / CBS 2605 / JCM 1781 / NBRC 1676 / NRRL YB-4239)</name>
    <name type="common">Yeast</name>
    <name type="synonym">Saccharomyces elongisporus</name>
    <dbReference type="NCBI Taxonomy" id="379508"/>
    <lineage>
        <taxon>Eukaryota</taxon>
        <taxon>Fungi</taxon>
        <taxon>Dikarya</taxon>
        <taxon>Ascomycota</taxon>
        <taxon>Saccharomycotina</taxon>
        <taxon>Pichiomycetes</taxon>
        <taxon>Debaryomycetaceae</taxon>
        <taxon>Candida/Lodderomyces clade</taxon>
        <taxon>Lodderomyces</taxon>
    </lineage>
</organism>
<evidence type="ECO:0000256" key="4">
    <source>
        <dbReference type="ARBA" id="ARBA00023125"/>
    </source>
</evidence>
<proteinExistence type="inferred from homology"/>
<dbReference type="HOGENOM" id="CLU_041616_3_0_1"/>
<dbReference type="PANTHER" id="PTHR12749:SF0">
    <property type="entry name" value="DNA EXCISION REPAIR PROTEIN ERCC-1"/>
    <property type="match status" value="1"/>
</dbReference>
<dbReference type="OMA" id="NPRINRT"/>
<evidence type="ECO:0000256" key="5">
    <source>
        <dbReference type="ARBA" id="ARBA00023204"/>
    </source>
</evidence>
<dbReference type="Proteomes" id="UP000001996">
    <property type="component" value="Unassembled WGS sequence"/>
</dbReference>
<evidence type="ECO:0000256" key="3">
    <source>
        <dbReference type="ARBA" id="ARBA00022763"/>
    </source>
</evidence>
<dbReference type="SUPFAM" id="SSF52980">
    <property type="entry name" value="Restriction endonuclease-like"/>
    <property type="match status" value="1"/>
</dbReference>
<evidence type="ECO:0000313" key="9">
    <source>
        <dbReference type="EMBL" id="EDK43535.1"/>
    </source>
</evidence>
<dbReference type="Pfam" id="PF03834">
    <property type="entry name" value="Rad10"/>
    <property type="match status" value="1"/>
</dbReference>
<dbReference type="GO" id="GO:0003697">
    <property type="term" value="F:single-stranded DNA binding"/>
    <property type="evidence" value="ECO:0007669"/>
    <property type="project" value="TreeGrafter"/>
</dbReference>
<comment type="similarity">
    <text evidence="2">Belongs to the ERCC1/RAD10/SWI10 family.</text>
</comment>
<evidence type="ECO:0000259" key="8">
    <source>
        <dbReference type="Pfam" id="PF03834"/>
    </source>
</evidence>
<keyword evidence="6" id="KW-0539">Nucleus</keyword>
<dbReference type="KEGG" id="lel:PVL30_001685"/>
<evidence type="ECO:0000256" key="6">
    <source>
        <dbReference type="ARBA" id="ARBA00023242"/>
    </source>
</evidence>
<dbReference type="GO" id="GO:0000110">
    <property type="term" value="C:nucleotide-excision repair factor 1 complex"/>
    <property type="evidence" value="ECO:0007669"/>
    <property type="project" value="TreeGrafter"/>
</dbReference>
<comment type="subcellular location">
    <subcellularLocation>
        <location evidence="1">Nucleus</location>
    </subcellularLocation>
</comment>
<feature type="compositionally biased region" description="Low complexity" evidence="7">
    <location>
        <begin position="144"/>
        <end position="154"/>
    </location>
</feature>
<dbReference type="GeneID" id="5234011"/>
<dbReference type="AlphaFoldDB" id="A5DWH7"/>
<keyword evidence="4" id="KW-0238">DNA-binding</keyword>
<dbReference type="GO" id="GO:0006312">
    <property type="term" value="P:mitotic recombination"/>
    <property type="evidence" value="ECO:0007669"/>
    <property type="project" value="TreeGrafter"/>
</dbReference>
<dbReference type="InParanoid" id="A5DWH7"/>
<dbReference type="GO" id="GO:0003684">
    <property type="term" value="F:damaged DNA binding"/>
    <property type="evidence" value="ECO:0007669"/>
    <property type="project" value="InterPro"/>
</dbReference>
<feature type="compositionally biased region" description="Polar residues" evidence="7">
    <location>
        <begin position="1"/>
        <end position="11"/>
    </location>
</feature>
<feature type="region of interest" description="Disordered" evidence="7">
    <location>
        <begin position="35"/>
        <end position="77"/>
    </location>
</feature>
<dbReference type="GO" id="GO:0070522">
    <property type="term" value="C:ERCC4-ERCC1 complex"/>
    <property type="evidence" value="ECO:0007669"/>
    <property type="project" value="TreeGrafter"/>
</dbReference>
<evidence type="ECO:0000256" key="2">
    <source>
        <dbReference type="ARBA" id="ARBA00008283"/>
    </source>
</evidence>
<dbReference type="GO" id="GO:0070914">
    <property type="term" value="P:UV-damage excision repair"/>
    <property type="evidence" value="ECO:0007669"/>
    <property type="project" value="TreeGrafter"/>
</dbReference>
<reference evidence="9 10" key="1">
    <citation type="journal article" date="2009" name="Nature">
        <title>Evolution of pathogenicity and sexual reproduction in eight Candida genomes.</title>
        <authorList>
            <person name="Butler G."/>
            <person name="Rasmussen M.D."/>
            <person name="Lin M.F."/>
            <person name="Santos M.A."/>
            <person name="Sakthikumar S."/>
            <person name="Munro C.A."/>
            <person name="Rheinbay E."/>
            <person name="Grabherr M."/>
            <person name="Forche A."/>
            <person name="Reedy J.L."/>
            <person name="Agrafioti I."/>
            <person name="Arnaud M.B."/>
            <person name="Bates S."/>
            <person name="Brown A.J."/>
            <person name="Brunke S."/>
            <person name="Costanzo M.C."/>
            <person name="Fitzpatrick D.A."/>
            <person name="de Groot P.W."/>
            <person name="Harris D."/>
            <person name="Hoyer L.L."/>
            <person name="Hube B."/>
            <person name="Klis F.M."/>
            <person name="Kodira C."/>
            <person name="Lennard N."/>
            <person name="Logue M.E."/>
            <person name="Martin R."/>
            <person name="Neiman A.M."/>
            <person name="Nikolaou E."/>
            <person name="Quail M.A."/>
            <person name="Quinn J."/>
            <person name="Santos M.C."/>
            <person name="Schmitzberger F.F."/>
            <person name="Sherlock G."/>
            <person name="Shah P."/>
            <person name="Silverstein K.A."/>
            <person name="Skrzypek M.S."/>
            <person name="Soll D."/>
            <person name="Staggs R."/>
            <person name="Stansfield I."/>
            <person name="Stumpf M.P."/>
            <person name="Sudbery P.E."/>
            <person name="Srikantha T."/>
            <person name="Zeng Q."/>
            <person name="Berman J."/>
            <person name="Berriman M."/>
            <person name="Heitman J."/>
            <person name="Gow N.A."/>
            <person name="Lorenz M.C."/>
            <person name="Birren B.W."/>
            <person name="Kellis M."/>
            <person name="Cuomo C.A."/>
        </authorList>
    </citation>
    <scope>NUCLEOTIDE SEQUENCE [LARGE SCALE GENOMIC DNA]</scope>
    <source>
        <strain evidence="10">ATCC 11503 / BCRC 21390 / CBS 2605 / JCM 1781 / NBRC 1676 / NRRL YB-4239</strain>
    </source>
</reference>
<keyword evidence="5" id="KW-0234">DNA repair</keyword>
<protein>
    <recommendedName>
        <fullName evidence="8">ERCC1-like central domain-containing protein</fullName>
    </recommendedName>
</protein>
<name>A5DWH7_LODEL</name>
<feature type="region of interest" description="Disordered" evidence="7">
    <location>
        <begin position="98"/>
        <end position="158"/>
    </location>
</feature>
<dbReference type="EMBL" id="CH981525">
    <property type="protein sequence ID" value="EDK43535.1"/>
    <property type="molecule type" value="Genomic_DNA"/>
</dbReference>
<sequence length="399" mass="44155">MSGNSDTNTSKDAGEVDPSSFASILAGVKRMREEYGAGGDRASSDGVGKEQAAAQHEYTSESIKKQKPSTEITTARHVLESQSKSIIDVAALRTTLDKPTAKPVPPTPSSHGQQRQISNRTSSHEPPLTQNKSDASPINDVAPRSVRQRQQSSRPIGPAEILVHKSQEKNPLLSDSMMKTTPWVFDSLILSDYYINPTFQILFLSLKYHKLRPEYIWTRLKKLHKGSSVIENRNDKVLRVLLVVVDIDSHQEPLRKLSDFCIKHDLSLMLAWSFEEAGNYIALGKHFDNAPQKSKDSIKGFRGADYNSSVVEAFTTVKAVNKTDVSNLLANYKSVKEIILQCCRDEEGFGAGAATSSNNKSSNTNVGLANIAGLGSVKRQNLKQMFLEPFIFNKNYDNK</sequence>
<dbReference type="InterPro" id="IPR011335">
    <property type="entry name" value="Restrct_endonuc-II-like"/>
</dbReference>
<dbReference type="Gene3D" id="1.10.150.20">
    <property type="entry name" value="5' to 3' exonuclease, C-terminal subdomain"/>
    <property type="match status" value="1"/>
</dbReference>